<evidence type="ECO:0000313" key="1">
    <source>
        <dbReference type="EMBL" id="KCZ73148.1"/>
    </source>
</evidence>
<dbReference type="AlphaFoldDB" id="A0A062V9C1"/>
<dbReference type="Gene3D" id="3.10.20.30">
    <property type="match status" value="1"/>
</dbReference>
<proteinExistence type="predicted"/>
<name>A0A062V9C1_9EURY</name>
<sequence length="72" mass="7971">MKIKVKILSGGIKEQIMEVSGDSTYEELLELLRINPEVVVVLHNGDPVPLDDKITPGDIEILRVVTGGNRYL</sequence>
<gene>
    <name evidence="1" type="ORF">ANME2D_00207</name>
</gene>
<dbReference type="EMBL" id="JMIY01000001">
    <property type="protein sequence ID" value="KCZ73148.1"/>
    <property type="molecule type" value="Genomic_DNA"/>
</dbReference>
<dbReference type="Proteomes" id="UP000027153">
    <property type="component" value="Unassembled WGS sequence"/>
</dbReference>
<dbReference type="SUPFAM" id="SSF54285">
    <property type="entry name" value="MoaD/ThiS"/>
    <property type="match status" value="1"/>
</dbReference>
<dbReference type="RefSeq" id="WP_048088362.1">
    <property type="nucleotide sequence ID" value="NZ_JMIY01000001.1"/>
</dbReference>
<dbReference type="InterPro" id="IPR053833">
    <property type="entry name" value="SAMP2"/>
</dbReference>
<evidence type="ECO:0000313" key="2">
    <source>
        <dbReference type="Proteomes" id="UP000027153"/>
    </source>
</evidence>
<organism evidence="1 2">
    <name type="scientific">Candidatus Methanoperedens nitratireducens</name>
    <dbReference type="NCBI Taxonomy" id="1392998"/>
    <lineage>
        <taxon>Archaea</taxon>
        <taxon>Methanobacteriati</taxon>
        <taxon>Methanobacteriota</taxon>
        <taxon>Stenosarchaea group</taxon>
        <taxon>Methanomicrobia</taxon>
        <taxon>Methanosarcinales</taxon>
        <taxon>ANME-2 cluster</taxon>
        <taxon>Candidatus Methanoperedentaceae</taxon>
        <taxon>Candidatus Methanoperedens</taxon>
    </lineage>
</organism>
<comment type="caution">
    <text evidence="1">The sequence shown here is derived from an EMBL/GenBank/DDBJ whole genome shotgun (WGS) entry which is preliminary data.</text>
</comment>
<protein>
    <submittedName>
        <fullName evidence="1">Sulfur transfer protein involved in thiamine biosynthesis</fullName>
    </submittedName>
</protein>
<dbReference type="Pfam" id="PF21965">
    <property type="entry name" value="SAMP2"/>
    <property type="match status" value="1"/>
</dbReference>
<keyword evidence="2" id="KW-1185">Reference proteome</keyword>
<reference evidence="1 2" key="1">
    <citation type="journal article" date="2013" name="Nature">
        <title>Anaerobic oxidation of methane coupled to nitrate reduction in a novel archaeal lineage.</title>
        <authorList>
            <person name="Haroon M.F."/>
            <person name="Hu S."/>
            <person name="Shi Y."/>
            <person name="Imelfort M."/>
            <person name="Keller J."/>
            <person name="Hugenholtz P."/>
            <person name="Yuan Z."/>
            <person name="Tyson G.W."/>
        </authorList>
    </citation>
    <scope>NUCLEOTIDE SEQUENCE [LARGE SCALE GENOMIC DNA]</scope>
    <source>
        <strain evidence="1 2">ANME-2d</strain>
    </source>
</reference>
<dbReference type="InterPro" id="IPR012675">
    <property type="entry name" value="Beta-grasp_dom_sf"/>
</dbReference>
<dbReference type="InterPro" id="IPR016155">
    <property type="entry name" value="Mopterin_synth/thiamin_S_b"/>
</dbReference>
<accession>A0A062V9C1</accession>